<feature type="region of interest" description="Disordered" evidence="1">
    <location>
        <begin position="1291"/>
        <end position="1384"/>
    </location>
</feature>
<reference evidence="2 3" key="1">
    <citation type="submission" date="2024-09" db="EMBL/GenBank/DDBJ databases">
        <title>A chromosome-level genome assembly of Gray's grenadier anchovy, Coilia grayii.</title>
        <authorList>
            <person name="Fu Z."/>
        </authorList>
    </citation>
    <scope>NUCLEOTIDE SEQUENCE [LARGE SCALE GENOMIC DNA]</scope>
    <source>
        <strain evidence="2">G4</strain>
        <tissue evidence="2">Muscle</tissue>
    </source>
</reference>
<feature type="compositionally biased region" description="Basic and acidic residues" evidence="1">
    <location>
        <begin position="949"/>
        <end position="958"/>
    </location>
</feature>
<feature type="compositionally biased region" description="Polar residues" evidence="1">
    <location>
        <begin position="1306"/>
        <end position="1320"/>
    </location>
</feature>
<dbReference type="Proteomes" id="UP001591681">
    <property type="component" value="Unassembled WGS sequence"/>
</dbReference>
<feature type="compositionally biased region" description="Polar residues" evidence="1">
    <location>
        <begin position="1341"/>
        <end position="1355"/>
    </location>
</feature>
<accession>A0ABD1KIW6</accession>
<feature type="compositionally biased region" description="Polar residues" evidence="1">
    <location>
        <begin position="1192"/>
        <end position="1235"/>
    </location>
</feature>
<feature type="region of interest" description="Disordered" evidence="1">
    <location>
        <begin position="133"/>
        <end position="152"/>
    </location>
</feature>
<comment type="caution">
    <text evidence="2">The sequence shown here is derived from an EMBL/GenBank/DDBJ whole genome shotgun (WGS) entry which is preliminary data.</text>
</comment>
<sequence>MDTDYPDSQSVISGVTSQNEGGSCSERRKSFGSESTATDAMSTVSTQSIISSRSTHSALSRQGSTFTPLNLGKKERPRGRRRHRRSTVMGIPRHVQKELGLDRALWTAYQRSQEPVPSEDFTDMPGIVLSTAPAVDGPVPTGSKLQKAPGHPELRPKDDLALIQSVLPQGTSSQRPMSLAVPWATTAEAGSSLKPPSSPVMYISPQGMYLSKLIPNAVLPPSVDVVEINRNRSRNSVRTVSKCSLASASPAPSRTSSRASSRRSARPSESSGWSHSDSSETLVSDSSTISSSSTAQAPSSGRESVLEVRPAKGDTRPNGQVKMMERDQPTGQFTRSLSVMKRTKKPPPPSRSYSLHKDKLKRRSRDLAEAKIDFSGVTPKSVRERAHVESPGYSADESAVEESFSSGAPSPPNIQQQTGIEGANSVHYPPRNPLTIEKGLKRNLSPSSGYSSHNGTPKTKELHLHSAGDQKHAKSELKGVSSNHTKPAILALKALFEIPQPPKVTAPPPPPPETWAHNQRTFVLLCGPGPANIKFATPPKRPQAPQVKGETSSAEIPLILSAGDRQHATTVVTEQDSSSVSKMSGSAPHNLNLMQELLKAQQSLDKRDQSQMVSREKQTAGVLTGPPLSPPLPPPPPPMEMVLDCSLTTLGEANLPPPPPPFSPTSPNAKTYQGIPPGIPPPPEQPPPPPPQHPPPPPPVAVLPPKKDASPAPQAHAPPDIPKPPPLPVDIKTQPSPVTLKSSRKVQPPQKKQPPTTNDDSSSLVVTQSILQKVRLRSIKSNPKPESNVTEVKAAEQTDQKPVVTQVPPPKPIRRSLLLAEPPPDVAAVIAEAKSSPDATEQVSEAKATIKNSQSDTPVVNSQPEQPAVTSQLDSTISGSQSEVADSKPLPEPSAFVLKLEPRKLESQPEAIIADSKMEQSTIELERSSPVPDSQASVRCEPKPMVSKPEPEQAEPKPEQVSVPVISEPEKTNETSPPEPPIVDYQIDSATLPTQKTECDTSEGAPEQVAQNSKAQEAESECKPDADISVAKTIPETEPLALKSELEQMSEQTSLSEASVAPAASEPLTSKSDQESSEDLSVNQAKDQAVVSISDTEPPVSTDAAELNAAESKPEVPSVSSQLEPVSAVSKSESESVVSQVLPTTIESNSKPEPAVSKSESIAAAEASPSMTTTPTPITTTTTTVASKPASQPTIKVSASLANSTAPNTQTNKPVSPTSPTLKSPPVSANSSSMRLQEAIRQRAAARSATDGPAKRLSLHSPPATAGGSALKSPTSTASFIFSKSNKKFVSELSTAPQVQPGLIKTPQTESAAASSQSKQGDGLKNSKVPPPVASKPRAKMQSQRNGLHNPSTEETIAAEVQTAGQSAPSEDTRSKRQTYNYFG</sequence>
<feature type="compositionally biased region" description="Polar residues" evidence="1">
    <location>
        <begin position="32"/>
        <end position="68"/>
    </location>
</feature>
<feature type="compositionally biased region" description="Polar residues" evidence="1">
    <location>
        <begin position="1142"/>
        <end position="1151"/>
    </location>
</feature>
<dbReference type="EMBL" id="JBHFQA010000005">
    <property type="protein sequence ID" value="KAL2098931.1"/>
    <property type="molecule type" value="Genomic_DNA"/>
</dbReference>
<feature type="compositionally biased region" description="Pro residues" evidence="1">
    <location>
        <begin position="677"/>
        <end position="702"/>
    </location>
</feature>
<feature type="compositionally biased region" description="Polar residues" evidence="1">
    <location>
        <begin position="444"/>
        <end position="457"/>
    </location>
</feature>
<feature type="compositionally biased region" description="Basic residues" evidence="1">
    <location>
        <begin position="75"/>
        <end position="86"/>
    </location>
</feature>
<name>A0ABD1KIW6_9TELE</name>
<feature type="region of interest" description="Disordered" evidence="1">
    <location>
        <begin position="1"/>
        <end position="94"/>
    </location>
</feature>
<protein>
    <submittedName>
        <fullName evidence="2">Uncharacterized protein</fullName>
    </submittedName>
</protein>
<feature type="region of interest" description="Disordered" evidence="1">
    <location>
        <begin position="234"/>
        <end position="363"/>
    </location>
</feature>
<gene>
    <name evidence="2" type="ORF">ACEWY4_005411</name>
</gene>
<feature type="compositionally biased region" description="Basic and acidic residues" evidence="1">
    <location>
        <begin position="1016"/>
        <end position="1026"/>
    </location>
</feature>
<feature type="region of interest" description="Disordered" evidence="1">
    <location>
        <begin position="602"/>
        <end position="815"/>
    </location>
</feature>
<feature type="compositionally biased region" description="Pro residues" evidence="1">
    <location>
        <begin position="655"/>
        <end position="664"/>
    </location>
</feature>
<feature type="region of interest" description="Disordered" evidence="1">
    <location>
        <begin position="381"/>
        <end position="483"/>
    </location>
</feature>
<evidence type="ECO:0000313" key="3">
    <source>
        <dbReference type="Proteomes" id="UP001591681"/>
    </source>
</evidence>
<feature type="compositionally biased region" description="Polar residues" evidence="1">
    <location>
        <begin position="403"/>
        <end position="419"/>
    </location>
</feature>
<feature type="compositionally biased region" description="Polar residues" evidence="1">
    <location>
        <begin position="779"/>
        <end position="790"/>
    </location>
</feature>
<feature type="compositionally biased region" description="Polar residues" evidence="1">
    <location>
        <begin position="756"/>
        <end position="771"/>
    </location>
</feature>
<feature type="compositionally biased region" description="Polar residues" evidence="1">
    <location>
        <begin position="1"/>
        <end position="22"/>
    </location>
</feature>
<feature type="compositionally biased region" description="Basic and acidic residues" evidence="1">
    <location>
        <begin position="458"/>
        <end position="477"/>
    </location>
</feature>
<feature type="compositionally biased region" description="Low complexity" evidence="1">
    <location>
        <begin position="267"/>
        <end position="300"/>
    </location>
</feature>
<proteinExistence type="predicted"/>
<feature type="compositionally biased region" description="Low complexity" evidence="1">
    <location>
        <begin position="1155"/>
        <end position="1191"/>
    </location>
</feature>
<evidence type="ECO:0000256" key="1">
    <source>
        <dbReference type="SAM" id="MobiDB-lite"/>
    </source>
</evidence>
<feature type="compositionally biased region" description="Basic and acidic residues" evidence="1">
    <location>
        <begin position="604"/>
        <end position="618"/>
    </location>
</feature>
<evidence type="ECO:0000313" key="2">
    <source>
        <dbReference type="EMBL" id="KAL2098931.1"/>
    </source>
</evidence>
<feature type="compositionally biased region" description="Basic and acidic residues" evidence="1">
    <location>
        <begin position="304"/>
        <end position="315"/>
    </location>
</feature>
<feature type="compositionally biased region" description="Low complexity" evidence="1">
    <location>
        <begin position="1124"/>
        <end position="1141"/>
    </location>
</feature>
<keyword evidence="3" id="KW-1185">Reference proteome</keyword>
<feature type="compositionally biased region" description="Polar residues" evidence="1">
    <location>
        <begin position="850"/>
        <end position="884"/>
    </location>
</feature>
<feature type="compositionally biased region" description="Low complexity" evidence="1">
    <location>
        <begin position="745"/>
        <end position="755"/>
    </location>
</feature>
<dbReference type="PANTHER" id="PTHR23039:SF6">
    <property type="entry name" value="SIMILAR TO MKIAA1522 PROTEIN"/>
    <property type="match status" value="1"/>
</dbReference>
<feature type="compositionally biased region" description="Low complexity" evidence="1">
    <location>
        <begin position="1054"/>
        <end position="1068"/>
    </location>
</feature>
<feature type="compositionally biased region" description="Low complexity" evidence="1">
    <location>
        <begin position="234"/>
        <end position="259"/>
    </location>
</feature>
<feature type="compositionally biased region" description="Pro residues" evidence="1">
    <location>
        <begin position="627"/>
        <end position="639"/>
    </location>
</feature>
<organism evidence="2 3">
    <name type="scientific">Coilia grayii</name>
    <name type="common">Gray's grenadier anchovy</name>
    <dbReference type="NCBI Taxonomy" id="363190"/>
    <lineage>
        <taxon>Eukaryota</taxon>
        <taxon>Metazoa</taxon>
        <taxon>Chordata</taxon>
        <taxon>Craniata</taxon>
        <taxon>Vertebrata</taxon>
        <taxon>Euteleostomi</taxon>
        <taxon>Actinopterygii</taxon>
        <taxon>Neopterygii</taxon>
        <taxon>Teleostei</taxon>
        <taxon>Clupei</taxon>
        <taxon>Clupeiformes</taxon>
        <taxon>Clupeoidei</taxon>
        <taxon>Engraulidae</taxon>
        <taxon>Coilinae</taxon>
        <taxon>Coilia</taxon>
    </lineage>
</organism>
<feature type="region of interest" description="Disordered" evidence="1">
    <location>
        <begin position="833"/>
        <end position="1275"/>
    </location>
</feature>
<dbReference type="PANTHER" id="PTHR23039">
    <property type="entry name" value="NANCE-HORAN SYNDROME PROTEIN"/>
    <property type="match status" value="1"/>
</dbReference>
<feature type="compositionally biased region" description="Polar residues" evidence="1">
    <location>
        <begin position="1079"/>
        <end position="1095"/>
    </location>
</feature>
<feature type="compositionally biased region" description="Pro residues" evidence="1">
    <location>
        <begin position="719"/>
        <end position="728"/>
    </location>
</feature>